<comment type="similarity">
    <text evidence="2">Belongs to the PRRC1 family.</text>
</comment>
<dbReference type="Gene3D" id="3.90.950.10">
    <property type="match status" value="1"/>
</dbReference>
<evidence type="ECO:0000259" key="4">
    <source>
        <dbReference type="Pfam" id="PF01931"/>
    </source>
</evidence>
<dbReference type="Proteomes" id="UP000695000">
    <property type="component" value="Unplaced"/>
</dbReference>
<protein>
    <submittedName>
        <fullName evidence="6">Protein PRRC1-like</fullName>
    </submittedName>
</protein>
<dbReference type="InterPro" id="IPR029001">
    <property type="entry name" value="ITPase-like_fam"/>
</dbReference>
<proteinExistence type="inferred from homology"/>
<dbReference type="Pfam" id="PF01931">
    <property type="entry name" value="NTPase_I-T"/>
    <property type="match status" value="1"/>
</dbReference>
<evidence type="ECO:0000313" key="6">
    <source>
        <dbReference type="RefSeq" id="XP_017776338.1"/>
    </source>
</evidence>
<dbReference type="GeneID" id="108562486"/>
<dbReference type="InterPro" id="IPR026533">
    <property type="entry name" value="NTPase/PRRC1"/>
</dbReference>
<dbReference type="RefSeq" id="XP_017776338.1">
    <property type="nucleotide sequence ID" value="XM_017920849.1"/>
</dbReference>
<keyword evidence="5" id="KW-1185">Reference proteome</keyword>
<accession>A0ABM1MP38</accession>
<keyword evidence="3" id="KW-0333">Golgi apparatus</keyword>
<name>A0ABM1MP38_NICVS</name>
<sequence length="344" mass="36605">MLQENSNGDTFEIIEGMSVTDLIASIPSTASSVPSSAPSDLVTGNLLSNVQPPSALPNFITQVPITTPLPAPQPAAEVFVPTQFSAAIPPSKGIKHGVQIPEALPIEPAQENTGFIDWMKGAVSSGGILSKVAEKAKSSVDSMITTLDPQMKEFIYTGGDVEILVASKQEMKVSAIREAFQSVFGKARVEGIEAKAVNIAAQPVGFAAGVKAAEERIQAVLTNPKLPNPIPVVAIENFLLEVGEDKWYDLGVIILNDPIKEINLQTFTQMTPVPTEIVNLAQEDTKSDYPLAWSGLAVTVGSLMGSNLHVSHSEWHQALTGVSRREIILSAAKVLANLYKNSTT</sequence>
<dbReference type="PANTHER" id="PTHR23276">
    <property type="entry name" value="PROTEIN PRRC1"/>
    <property type="match status" value="1"/>
</dbReference>
<reference evidence="6" key="1">
    <citation type="submission" date="2025-08" db="UniProtKB">
        <authorList>
            <consortium name="RefSeq"/>
        </authorList>
    </citation>
    <scope>IDENTIFICATION</scope>
    <source>
        <tissue evidence="6">Whole Larva</tissue>
    </source>
</reference>
<evidence type="ECO:0000313" key="5">
    <source>
        <dbReference type="Proteomes" id="UP000695000"/>
    </source>
</evidence>
<dbReference type="InterPro" id="IPR026534">
    <property type="entry name" value="PRRC1"/>
</dbReference>
<gene>
    <name evidence="6" type="primary">LOC108562486</name>
</gene>
<dbReference type="PANTHER" id="PTHR23276:SF2">
    <property type="entry name" value="PROTEIN PRRC1"/>
    <property type="match status" value="1"/>
</dbReference>
<comment type="subcellular location">
    <subcellularLocation>
        <location evidence="1">Golgi apparatus</location>
    </subcellularLocation>
</comment>
<evidence type="ECO:0000256" key="3">
    <source>
        <dbReference type="ARBA" id="ARBA00023034"/>
    </source>
</evidence>
<evidence type="ECO:0000256" key="1">
    <source>
        <dbReference type="ARBA" id="ARBA00004555"/>
    </source>
</evidence>
<evidence type="ECO:0000256" key="2">
    <source>
        <dbReference type="ARBA" id="ARBA00010298"/>
    </source>
</evidence>
<dbReference type="SUPFAM" id="SSF52972">
    <property type="entry name" value="ITPase-like"/>
    <property type="match status" value="1"/>
</dbReference>
<organism evidence="5 6">
    <name type="scientific">Nicrophorus vespilloides</name>
    <name type="common">Boreal carrion beetle</name>
    <dbReference type="NCBI Taxonomy" id="110193"/>
    <lineage>
        <taxon>Eukaryota</taxon>
        <taxon>Metazoa</taxon>
        <taxon>Ecdysozoa</taxon>
        <taxon>Arthropoda</taxon>
        <taxon>Hexapoda</taxon>
        <taxon>Insecta</taxon>
        <taxon>Pterygota</taxon>
        <taxon>Neoptera</taxon>
        <taxon>Endopterygota</taxon>
        <taxon>Coleoptera</taxon>
        <taxon>Polyphaga</taxon>
        <taxon>Staphyliniformia</taxon>
        <taxon>Silphidae</taxon>
        <taxon>Nicrophorinae</taxon>
        <taxon>Nicrophorus</taxon>
    </lineage>
</organism>
<feature type="domain" description="Non-canonical purine NTP phosphatase/PRRC1" evidence="4">
    <location>
        <begin position="166"/>
        <end position="283"/>
    </location>
</feature>